<dbReference type="InterPro" id="IPR005578">
    <property type="entry name" value="Yif1_fam"/>
</dbReference>
<gene>
    <name evidence="11" type="ORF">B4U79_07617</name>
</gene>
<feature type="transmembrane region" description="Helical" evidence="9">
    <location>
        <begin position="240"/>
        <end position="260"/>
    </location>
</feature>
<comment type="subcellular location">
    <subcellularLocation>
        <location evidence="9">Endoplasmic reticulum membrane</location>
        <topology evidence="9">Multi-pass membrane protein</topology>
    </subcellularLocation>
    <subcellularLocation>
        <location evidence="9">Golgi apparatus membrane</location>
        <topology evidence="9">Multi-pass membrane protein</topology>
    </subcellularLocation>
</comment>
<evidence type="ECO:0000313" key="12">
    <source>
        <dbReference type="Proteomes" id="UP000285301"/>
    </source>
</evidence>
<dbReference type="OrthoDB" id="337750at2759"/>
<evidence type="ECO:0000256" key="7">
    <source>
        <dbReference type="ARBA" id="ARBA00023034"/>
    </source>
</evidence>
<keyword evidence="7 9" id="KW-0333">Golgi apparatus</keyword>
<keyword evidence="8 9" id="KW-0472">Membrane</keyword>
<dbReference type="EMBL" id="NCKU01000262">
    <property type="protein sequence ID" value="RWS16254.1"/>
    <property type="molecule type" value="Genomic_DNA"/>
</dbReference>
<proteinExistence type="inferred from homology"/>
<evidence type="ECO:0000256" key="4">
    <source>
        <dbReference type="ARBA" id="ARBA00022824"/>
    </source>
</evidence>
<keyword evidence="4 9" id="KW-0256">Endoplasmic reticulum</keyword>
<evidence type="ECO:0000256" key="5">
    <source>
        <dbReference type="ARBA" id="ARBA00022927"/>
    </source>
</evidence>
<evidence type="ECO:0000256" key="10">
    <source>
        <dbReference type="SAM" id="MobiDB-lite"/>
    </source>
</evidence>
<dbReference type="Pfam" id="PF03878">
    <property type="entry name" value="YIF1"/>
    <property type="match status" value="1"/>
</dbReference>
<reference evidence="11 12" key="1">
    <citation type="journal article" date="2018" name="Gigascience">
        <title>Genomes of trombidid mites reveal novel predicted allergens and laterally-transferred genes associated with secondary metabolism.</title>
        <authorList>
            <person name="Dong X."/>
            <person name="Chaisiri K."/>
            <person name="Xia D."/>
            <person name="Armstrong S.D."/>
            <person name="Fang Y."/>
            <person name="Donnelly M.J."/>
            <person name="Kadowaki T."/>
            <person name="McGarry J.W."/>
            <person name="Darby A.C."/>
            <person name="Makepeace B.L."/>
        </authorList>
    </citation>
    <scope>NUCLEOTIDE SEQUENCE [LARGE SCALE GENOMIC DNA]</scope>
    <source>
        <strain evidence="11">UoL-WK</strain>
    </source>
</reference>
<dbReference type="GO" id="GO:0030134">
    <property type="term" value="C:COPII-coated ER to Golgi transport vesicle"/>
    <property type="evidence" value="ECO:0007669"/>
    <property type="project" value="TreeGrafter"/>
</dbReference>
<dbReference type="PANTHER" id="PTHR14083:SF0">
    <property type="entry name" value="YIP1D-INTERACTING FACTOR 1, ISOFORM C"/>
    <property type="match status" value="1"/>
</dbReference>
<feature type="transmembrane region" description="Helical" evidence="9">
    <location>
        <begin position="175"/>
        <end position="194"/>
    </location>
</feature>
<evidence type="ECO:0000256" key="2">
    <source>
        <dbReference type="ARBA" id="ARBA00022448"/>
    </source>
</evidence>
<dbReference type="GO" id="GO:0005793">
    <property type="term" value="C:endoplasmic reticulum-Golgi intermediate compartment"/>
    <property type="evidence" value="ECO:0007669"/>
    <property type="project" value="UniProtKB-UniRule"/>
</dbReference>
<keyword evidence="6 9" id="KW-1133">Transmembrane helix</keyword>
<keyword evidence="12" id="KW-1185">Reference proteome</keyword>
<feature type="transmembrane region" description="Helical" evidence="9">
    <location>
        <begin position="266"/>
        <end position="285"/>
    </location>
</feature>
<dbReference type="GO" id="GO:0005789">
    <property type="term" value="C:endoplasmic reticulum membrane"/>
    <property type="evidence" value="ECO:0007669"/>
    <property type="project" value="UniProtKB-SubCell"/>
</dbReference>
<protein>
    <recommendedName>
        <fullName evidence="9">Protein YIF1</fullName>
    </recommendedName>
</protein>
<keyword evidence="2 9" id="KW-0813">Transport</keyword>
<dbReference type="Proteomes" id="UP000285301">
    <property type="component" value="Unassembled WGS sequence"/>
</dbReference>
<comment type="similarity">
    <text evidence="1 9">Belongs to the YIF1 family.</text>
</comment>
<dbReference type="GO" id="GO:0006888">
    <property type="term" value="P:endoplasmic reticulum to Golgi vesicle-mediated transport"/>
    <property type="evidence" value="ECO:0007669"/>
    <property type="project" value="UniProtKB-UniRule"/>
</dbReference>
<dbReference type="STRING" id="1965070.A0A3S3P711"/>
<feature type="region of interest" description="Disordered" evidence="10">
    <location>
        <begin position="1"/>
        <end position="21"/>
    </location>
</feature>
<evidence type="ECO:0000256" key="8">
    <source>
        <dbReference type="ARBA" id="ARBA00023136"/>
    </source>
</evidence>
<organism evidence="11 12">
    <name type="scientific">Dinothrombium tinctorium</name>
    <dbReference type="NCBI Taxonomy" id="1965070"/>
    <lineage>
        <taxon>Eukaryota</taxon>
        <taxon>Metazoa</taxon>
        <taxon>Ecdysozoa</taxon>
        <taxon>Arthropoda</taxon>
        <taxon>Chelicerata</taxon>
        <taxon>Arachnida</taxon>
        <taxon>Acari</taxon>
        <taxon>Acariformes</taxon>
        <taxon>Trombidiformes</taxon>
        <taxon>Prostigmata</taxon>
        <taxon>Anystina</taxon>
        <taxon>Parasitengona</taxon>
        <taxon>Trombidioidea</taxon>
        <taxon>Trombidiidae</taxon>
        <taxon>Dinothrombium</taxon>
    </lineage>
</organism>
<evidence type="ECO:0000256" key="9">
    <source>
        <dbReference type="RuleBase" id="RU368073"/>
    </source>
</evidence>
<feature type="transmembrane region" description="Helical" evidence="9">
    <location>
        <begin position="306"/>
        <end position="324"/>
    </location>
</feature>
<comment type="caution">
    <text evidence="11">The sequence shown here is derived from an EMBL/GenBank/DDBJ whole genome shotgun (WGS) entry which is preliminary data.</text>
</comment>
<sequence length="334" mass="38188">MRRQTRQERAERNDNQASFQSNYYYPNTGAYYDPNTMGPQLFDDTSNMSAYSMPTNDYYAQQPPGYGQSAGGYNYYEPRPEFVAATAFLNKQVMDAGSMIIQNQVAAAAGYYTQEVAKTSSTWFGNLKYYFAVDTGYVLKKLLLIFFPFTHKEWSLRYNPQEAIAPKDDVNAPDLYIPTMAFVTYVLVAGYLLGLNNRFSPEQLGIQASAALAWLVMEVMVVLIVCYLMSITSTLGFFHLLAYSSYKFVCMILALLSSLIFFKMGYYVVLAYSSLSLGYFLLRSLRLVMQTDPSTTQTYQSPRNNLYLVLFICFIQPFVMYWLTRHLVISEAEN</sequence>
<name>A0A3S3P711_9ACAR</name>
<dbReference type="PANTHER" id="PTHR14083">
    <property type="entry name" value="YIP1 INTERACTING FACTOR HOMOLOG YIF1 PROTEIN"/>
    <property type="match status" value="1"/>
</dbReference>
<dbReference type="AlphaFoldDB" id="A0A3S3P711"/>
<feature type="compositionally biased region" description="Basic and acidic residues" evidence="10">
    <location>
        <begin position="1"/>
        <end position="14"/>
    </location>
</feature>
<dbReference type="GO" id="GO:0000139">
    <property type="term" value="C:Golgi membrane"/>
    <property type="evidence" value="ECO:0007669"/>
    <property type="project" value="UniProtKB-SubCell"/>
</dbReference>
<evidence type="ECO:0000256" key="1">
    <source>
        <dbReference type="ARBA" id="ARBA00009727"/>
    </source>
</evidence>
<feature type="transmembrane region" description="Helical" evidence="9">
    <location>
        <begin position="206"/>
        <end position="228"/>
    </location>
</feature>
<evidence type="ECO:0000313" key="11">
    <source>
        <dbReference type="EMBL" id="RWS16254.1"/>
    </source>
</evidence>
<comment type="function">
    <text evidence="9">Has a role in transport between endoplasmic reticulum and Golgi.</text>
</comment>
<evidence type="ECO:0000256" key="3">
    <source>
        <dbReference type="ARBA" id="ARBA00022692"/>
    </source>
</evidence>
<accession>A0A3S3P711</accession>
<evidence type="ECO:0000256" key="6">
    <source>
        <dbReference type="ARBA" id="ARBA00022989"/>
    </source>
</evidence>
<dbReference type="GO" id="GO:0015031">
    <property type="term" value="P:protein transport"/>
    <property type="evidence" value="ECO:0007669"/>
    <property type="project" value="UniProtKB-KW"/>
</dbReference>
<keyword evidence="5 9" id="KW-0653">Protein transport</keyword>
<keyword evidence="3 9" id="KW-0812">Transmembrane</keyword>